<evidence type="ECO:0000256" key="1">
    <source>
        <dbReference type="ARBA" id="ARBA00022737"/>
    </source>
</evidence>
<protein>
    <submittedName>
        <fullName evidence="3">Pentatricopeptide repeat-containing protein</fullName>
    </submittedName>
</protein>
<dbReference type="InterPro" id="IPR011990">
    <property type="entry name" value="TPR-like_helical_dom_sf"/>
</dbReference>
<dbReference type="Pfam" id="PF13041">
    <property type="entry name" value="PPR_2"/>
    <property type="match status" value="3"/>
</dbReference>
<feature type="repeat" description="PPR" evidence="2">
    <location>
        <begin position="149"/>
        <end position="183"/>
    </location>
</feature>
<dbReference type="KEGG" id="qsa:O6P43_024347"/>
<comment type="caution">
    <text evidence="3">The sequence shown here is derived from an EMBL/GenBank/DDBJ whole genome shotgun (WGS) entry which is preliminary data.</text>
</comment>
<sequence length="605" mass="67892">MRRILCNKLQKHLGKHKQPLHSLLLKYTSTKFINWTNHATSIPLIEHHESWSRLIRMLAQDGTNIGLALFEASQLLGYGIKPNGYALVQLVRASTNLGLDPYGKQLHGYILRSGYYFDVFVSATLIRFYVRIESLNDAHILFDDMPHLNVVSWNTLISGYVHSGQFRRALCLFLQLERSHIYADAFSLTSALAACGQLSFLKLGRSIHSKVLKFGLERNIVVANCSIDMYGKCGSVQEAVQVFYEMIDKDTISWNSVISASASNGDIEQSLSFLYQMPNPDSISYNEVINGIALGGNIEDAIQILSNMPNPNSSSWNSIITGYVNRGRAREALSMVSEMHSKDIQMDLFTFSITLSGIASLSALMWGTLIHCCTIKCGLDASVLVGSALIDMYSKCGLVKTADLIFHSLSIKNLVSWNAMISGYAHNGYSAEVIHLFEQLKMERGVKPDGITFLNVLFACSHNQLQMEVVIQYLESMIKDYGIAPTIEHCCSMIRLMGQRGELWRAEMMIYNMGFESCGLVWRALLGACGTCRDLKVAETAAVKVIELEGNEDYVYVMMSNLYASYERWGDVGIIRKLMRERRVRKEVGCSWIEVGNYFSEKSIT</sequence>
<dbReference type="GO" id="GO:0009451">
    <property type="term" value="P:RNA modification"/>
    <property type="evidence" value="ECO:0007669"/>
    <property type="project" value="InterPro"/>
</dbReference>
<dbReference type="Pfam" id="PF01535">
    <property type="entry name" value="PPR"/>
    <property type="match status" value="3"/>
</dbReference>
<dbReference type="FunFam" id="1.25.40.10:FF:001093">
    <property type="entry name" value="Pentatricopeptide repeat-containing protein At2g34400"/>
    <property type="match status" value="1"/>
</dbReference>
<dbReference type="EMBL" id="JARAOO010000010">
    <property type="protein sequence ID" value="KAJ7952510.1"/>
    <property type="molecule type" value="Genomic_DNA"/>
</dbReference>
<dbReference type="FunFam" id="1.25.40.10:FF:000606">
    <property type="entry name" value="Putative pentatricopeptide repeat-containing protein"/>
    <property type="match status" value="1"/>
</dbReference>
<dbReference type="InterPro" id="IPR046848">
    <property type="entry name" value="E_motif"/>
</dbReference>
<dbReference type="FunFam" id="1.25.40.10:FF:000361">
    <property type="entry name" value="Pentatricopeptide repeat-containing protein chloroplastic"/>
    <property type="match status" value="1"/>
</dbReference>
<dbReference type="NCBIfam" id="TIGR00756">
    <property type="entry name" value="PPR"/>
    <property type="match status" value="4"/>
</dbReference>
<dbReference type="Gene3D" id="1.25.40.10">
    <property type="entry name" value="Tetratricopeptide repeat domain"/>
    <property type="match status" value="5"/>
</dbReference>
<reference evidence="3" key="1">
    <citation type="journal article" date="2023" name="Science">
        <title>Elucidation of the pathway for biosynthesis of saponin adjuvants from the soapbark tree.</title>
        <authorList>
            <person name="Reed J."/>
            <person name="Orme A."/>
            <person name="El-Demerdash A."/>
            <person name="Owen C."/>
            <person name="Martin L.B.B."/>
            <person name="Misra R.C."/>
            <person name="Kikuchi S."/>
            <person name="Rejzek M."/>
            <person name="Martin A.C."/>
            <person name="Harkess A."/>
            <person name="Leebens-Mack J."/>
            <person name="Louveau T."/>
            <person name="Stephenson M.J."/>
            <person name="Osbourn A."/>
        </authorList>
    </citation>
    <scope>NUCLEOTIDE SEQUENCE</scope>
    <source>
        <strain evidence="3">S10</strain>
    </source>
</reference>
<keyword evidence="4" id="KW-1185">Reference proteome</keyword>
<keyword evidence="1" id="KW-0677">Repeat</keyword>
<feature type="repeat" description="PPR" evidence="2">
    <location>
        <begin position="312"/>
        <end position="346"/>
    </location>
</feature>
<dbReference type="GO" id="GO:0003723">
    <property type="term" value="F:RNA binding"/>
    <property type="evidence" value="ECO:0007669"/>
    <property type="project" value="InterPro"/>
</dbReference>
<organism evidence="3 4">
    <name type="scientific">Quillaja saponaria</name>
    <name type="common">Soap bark tree</name>
    <dbReference type="NCBI Taxonomy" id="32244"/>
    <lineage>
        <taxon>Eukaryota</taxon>
        <taxon>Viridiplantae</taxon>
        <taxon>Streptophyta</taxon>
        <taxon>Embryophyta</taxon>
        <taxon>Tracheophyta</taxon>
        <taxon>Spermatophyta</taxon>
        <taxon>Magnoliopsida</taxon>
        <taxon>eudicotyledons</taxon>
        <taxon>Gunneridae</taxon>
        <taxon>Pentapetalae</taxon>
        <taxon>rosids</taxon>
        <taxon>fabids</taxon>
        <taxon>Fabales</taxon>
        <taxon>Quillajaceae</taxon>
        <taxon>Quillaja</taxon>
    </lineage>
</organism>
<dbReference type="PANTHER" id="PTHR47926">
    <property type="entry name" value="PENTATRICOPEPTIDE REPEAT-CONTAINING PROTEIN"/>
    <property type="match status" value="1"/>
</dbReference>
<dbReference type="InterPro" id="IPR002885">
    <property type="entry name" value="PPR_rpt"/>
</dbReference>
<gene>
    <name evidence="3" type="ORF">O6P43_024347</name>
</gene>
<proteinExistence type="predicted"/>
<dbReference type="InterPro" id="IPR046960">
    <property type="entry name" value="PPR_At4g14850-like_plant"/>
</dbReference>
<dbReference type="Pfam" id="PF20431">
    <property type="entry name" value="E_motif"/>
    <property type="match status" value="1"/>
</dbReference>
<evidence type="ECO:0000313" key="3">
    <source>
        <dbReference type="EMBL" id="KAJ7952510.1"/>
    </source>
</evidence>
<feature type="repeat" description="PPR" evidence="2">
    <location>
        <begin position="413"/>
        <end position="448"/>
    </location>
</feature>
<dbReference type="AlphaFoldDB" id="A0AAD7L850"/>
<dbReference type="Proteomes" id="UP001163823">
    <property type="component" value="Chromosome 10"/>
</dbReference>
<feature type="repeat" description="PPR" evidence="2">
    <location>
        <begin position="219"/>
        <end position="253"/>
    </location>
</feature>
<evidence type="ECO:0000256" key="2">
    <source>
        <dbReference type="PROSITE-ProRule" id="PRU00708"/>
    </source>
</evidence>
<dbReference type="FunFam" id="1.25.40.10:FF:001486">
    <property type="entry name" value="Pentatricopeptide repeat-containing protein mitochondrial"/>
    <property type="match status" value="1"/>
</dbReference>
<evidence type="ECO:0000313" key="4">
    <source>
        <dbReference type="Proteomes" id="UP001163823"/>
    </source>
</evidence>
<accession>A0AAD7L850</accession>
<name>A0AAD7L850_QUISA</name>
<dbReference type="PROSITE" id="PS51375">
    <property type="entry name" value="PPR"/>
    <property type="match status" value="4"/>
</dbReference>